<sequence>MTDGQPARPLSVLVVSYRRADLLRRCLDSVHKHLSGCSVLVWDNLSQGTPAIRELADEYPDVDWFFSDRNVGYAAAINGLAQRTGDDMLLLNPDAELLGPLAKSRAALREPKVAAVSPRVQEGGDGPDWDVARRRQTVLRSIVSHSGYGKRLRGKGLSDYYPEQPGDVDGYLSGCCLLISRAAWQQVGGFDQKFFLYGEESDWQRRAHGNGWRLVLADEPDVRHAAGGTMAGDPLAERRSRDLLRAGQAEMLGMGNYGPGAVFTAGLNLLDRVQRSHRDDRQRERAAARAKADPGKPSILLTSNELCQGGAERQRVLLANELSRRGYPVTLACLQHFGPLTPELDPGVRLVLTPWWQPLVDLPTKDAVLITGVTNTEAGFAAGWKALNPKGRWLAATHEPAEPDRPTYGGKLAKVINRSDGVIALSPRHWDAITKHQALHTRHFIAPNGVPEQEDRGYRPSKPVRLGMLCRMVEHKNPHLLVEALDSLSDLDWTLDLHGDGPDRAKLEAKTPDRVKDRVTWHGASPGPDHAFGTFDVLCVPSKAEAFPLVIVEAMARGLPVVSSAVGSVPDLLDNGRAGLLVEPVTATAWTAALRPVIEDPTRLTRLAAAGARRAAELYTVDAMTDAYETAIAAAR</sequence>
<dbReference type="RefSeq" id="WP_054295963.1">
    <property type="nucleotide sequence ID" value="NZ_CP012752.1"/>
</dbReference>
<dbReference type="Pfam" id="PF00535">
    <property type="entry name" value="Glycos_transf_2"/>
    <property type="match status" value="1"/>
</dbReference>
<protein>
    <recommendedName>
        <fullName evidence="7">Glycosyl transferase family 1</fullName>
    </recommendedName>
</protein>
<evidence type="ECO:0000313" key="6">
    <source>
        <dbReference type="Proteomes" id="UP000063699"/>
    </source>
</evidence>
<accession>A0A0N9ICM6</accession>
<dbReference type="SUPFAM" id="SSF53756">
    <property type="entry name" value="UDP-Glycosyltransferase/glycogen phosphorylase"/>
    <property type="match status" value="1"/>
</dbReference>
<name>A0A0N9ICM6_9PSEU</name>
<dbReference type="Proteomes" id="UP000063699">
    <property type="component" value="Chromosome"/>
</dbReference>
<gene>
    <name evidence="5" type="ORF">AOZ06_50950</name>
</gene>
<dbReference type="KEGG" id="kphy:AOZ06_50950"/>
<feature type="domain" description="Glycosyl transferase family 1" evidence="3">
    <location>
        <begin position="459"/>
        <end position="612"/>
    </location>
</feature>
<feature type="region of interest" description="Disordered" evidence="2">
    <location>
        <begin position="275"/>
        <end position="294"/>
    </location>
</feature>
<dbReference type="SUPFAM" id="SSF53448">
    <property type="entry name" value="Nucleotide-diphospho-sugar transferases"/>
    <property type="match status" value="1"/>
</dbReference>
<evidence type="ECO:0008006" key="7">
    <source>
        <dbReference type="Google" id="ProtNLM"/>
    </source>
</evidence>
<evidence type="ECO:0000259" key="4">
    <source>
        <dbReference type="Pfam" id="PF00535"/>
    </source>
</evidence>
<evidence type="ECO:0000259" key="3">
    <source>
        <dbReference type="Pfam" id="PF00534"/>
    </source>
</evidence>
<dbReference type="CDD" id="cd04186">
    <property type="entry name" value="GT_2_like_c"/>
    <property type="match status" value="1"/>
</dbReference>
<organism evidence="5 6">
    <name type="scientific">Kibdelosporangium phytohabitans</name>
    <dbReference type="NCBI Taxonomy" id="860235"/>
    <lineage>
        <taxon>Bacteria</taxon>
        <taxon>Bacillati</taxon>
        <taxon>Actinomycetota</taxon>
        <taxon>Actinomycetes</taxon>
        <taxon>Pseudonocardiales</taxon>
        <taxon>Pseudonocardiaceae</taxon>
        <taxon>Kibdelosporangium</taxon>
    </lineage>
</organism>
<dbReference type="Gene3D" id="3.40.50.2000">
    <property type="entry name" value="Glycogen Phosphorylase B"/>
    <property type="match status" value="2"/>
</dbReference>
<keyword evidence="6" id="KW-1185">Reference proteome</keyword>
<dbReference type="InterPro" id="IPR001173">
    <property type="entry name" value="Glyco_trans_2-like"/>
</dbReference>
<dbReference type="STRING" id="860235.AOZ06_50950"/>
<proteinExistence type="predicted"/>
<dbReference type="AlphaFoldDB" id="A0A0N9ICM6"/>
<dbReference type="InterPro" id="IPR029044">
    <property type="entry name" value="Nucleotide-diphossugar_trans"/>
</dbReference>
<dbReference type="InterPro" id="IPR001296">
    <property type="entry name" value="Glyco_trans_1"/>
</dbReference>
<dbReference type="CDD" id="cd03801">
    <property type="entry name" value="GT4_PimA-like"/>
    <property type="match status" value="1"/>
</dbReference>
<dbReference type="GO" id="GO:0016757">
    <property type="term" value="F:glycosyltransferase activity"/>
    <property type="evidence" value="ECO:0007669"/>
    <property type="project" value="InterPro"/>
</dbReference>
<keyword evidence="1" id="KW-0808">Transferase</keyword>
<reference evidence="5 6" key="1">
    <citation type="submission" date="2015-07" db="EMBL/GenBank/DDBJ databases">
        <title>Genome sequencing of Kibdelosporangium phytohabitans.</title>
        <authorList>
            <person name="Qin S."/>
            <person name="Xing K."/>
        </authorList>
    </citation>
    <scope>NUCLEOTIDE SEQUENCE [LARGE SCALE GENOMIC DNA]</scope>
    <source>
        <strain evidence="5 6">KLBMP1111</strain>
    </source>
</reference>
<dbReference type="EMBL" id="CP012752">
    <property type="protein sequence ID" value="ALG14091.1"/>
    <property type="molecule type" value="Genomic_DNA"/>
</dbReference>
<dbReference type="Pfam" id="PF00534">
    <property type="entry name" value="Glycos_transf_1"/>
    <property type="match status" value="1"/>
</dbReference>
<dbReference type="Gene3D" id="3.90.550.10">
    <property type="entry name" value="Spore Coat Polysaccharide Biosynthesis Protein SpsA, Chain A"/>
    <property type="match status" value="1"/>
</dbReference>
<evidence type="ECO:0000256" key="1">
    <source>
        <dbReference type="ARBA" id="ARBA00022679"/>
    </source>
</evidence>
<dbReference type="PANTHER" id="PTHR12526">
    <property type="entry name" value="GLYCOSYLTRANSFERASE"/>
    <property type="match status" value="1"/>
</dbReference>
<evidence type="ECO:0000256" key="2">
    <source>
        <dbReference type="SAM" id="MobiDB-lite"/>
    </source>
</evidence>
<feature type="domain" description="Glycosyltransferase 2-like" evidence="4">
    <location>
        <begin position="11"/>
        <end position="142"/>
    </location>
</feature>
<evidence type="ECO:0000313" key="5">
    <source>
        <dbReference type="EMBL" id="ALG14091.1"/>
    </source>
</evidence>